<dbReference type="HOGENOM" id="CLU_2700368_0_0_9"/>
<dbReference type="KEGG" id="clo:HMPREF0868_0523"/>
<name>D3R0Z3_MAGIU</name>
<gene>
    <name evidence="1" type="ordered locus">HMPREF0868_0523</name>
</gene>
<sequence>MYNKNEILDRLNFFRNRVKELGGFTEEIVCKDVAKEEDILKLEEELGYSLPIEFRQALKRNFITSRVFWGYLY</sequence>
<organism evidence="1 2">
    <name type="scientific">Mageeibacillus indolicus (strain UPII9-5)</name>
    <name type="common">Clostridiales genomosp. BVAB3 (strain UPII9-5)</name>
    <dbReference type="NCBI Taxonomy" id="699246"/>
    <lineage>
        <taxon>Bacteria</taxon>
        <taxon>Bacillati</taxon>
        <taxon>Bacillota</taxon>
        <taxon>Clostridia</taxon>
        <taxon>Eubacteriales</taxon>
        <taxon>Oscillospiraceae</taxon>
        <taxon>Mageeibacillus</taxon>
    </lineage>
</organism>
<dbReference type="InterPro" id="IPR037883">
    <property type="entry name" value="Knr4/Smi1-like_sf"/>
</dbReference>
<evidence type="ECO:0000313" key="1">
    <source>
        <dbReference type="EMBL" id="ADC90574.1"/>
    </source>
</evidence>
<protein>
    <recommendedName>
        <fullName evidence="3">SMI1/KNR4 family protein</fullName>
    </recommendedName>
</protein>
<evidence type="ECO:0008006" key="3">
    <source>
        <dbReference type="Google" id="ProtNLM"/>
    </source>
</evidence>
<keyword evidence="2" id="KW-1185">Reference proteome</keyword>
<accession>D3R0Z3</accession>
<dbReference type="EMBL" id="CP001850">
    <property type="protein sequence ID" value="ADC90574.1"/>
    <property type="molecule type" value="Genomic_DNA"/>
</dbReference>
<dbReference type="STRING" id="699246.HMPREF0868_0523"/>
<dbReference type="AlphaFoldDB" id="D3R0Z3"/>
<proteinExistence type="predicted"/>
<dbReference type="Proteomes" id="UP000008234">
    <property type="component" value="Chromosome"/>
</dbReference>
<evidence type="ECO:0000313" key="2">
    <source>
        <dbReference type="Proteomes" id="UP000008234"/>
    </source>
</evidence>
<reference evidence="2" key="1">
    <citation type="submission" date="2009-12" db="EMBL/GenBank/DDBJ databases">
        <title>Sequence of Clostridiales genomosp. BVAB3 str. UPII9-5.</title>
        <authorList>
            <person name="Madupu R."/>
            <person name="Durkin A.S."/>
            <person name="Torralba M."/>
            <person name="Methe B."/>
            <person name="Sutton G.G."/>
            <person name="Strausberg R.L."/>
            <person name="Nelson K.E."/>
        </authorList>
    </citation>
    <scope>NUCLEOTIDE SEQUENCE [LARGE SCALE GENOMIC DNA]</scope>
    <source>
        <strain evidence="2">UPII9-5</strain>
    </source>
</reference>
<dbReference type="SUPFAM" id="SSF160631">
    <property type="entry name" value="SMI1/KNR4-like"/>
    <property type="match status" value="1"/>
</dbReference>
<dbReference type="RefSeq" id="WP_012993764.1">
    <property type="nucleotide sequence ID" value="NC_013895.2"/>
</dbReference>